<dbReference type="Gene3D" id="3.40.1360.10">
    <property type="match status" value="1"/>
</dbReference>
<dbReference type="GO" id="GO:0006269">
    <property type="term" value="P:DNA replication, synthesis of primer"/>
    <property type="evidence" value="ECO:0007669"/>
    <property type="project" value="UniProtKB-KW"/>
</dbReference>
<dbReference type="AlphaFoldDB" id="Q2Q0C2"/>
<dbReference type="Pfam" id="PF13662">
    <property type="entry name" value="Toprim_4"/>
    <property type="match status" value="1"/>
</dbReference>
<evidence type="ECO:0000256" key="6">
    <source>
        <dbReference type="ARBA" id="ARBA00022723"/>
    </source>
</evidence>
<proteinExistence type="inferred from homology"/>
<keyword evidence="6" id="KW-0479">Metal-binding</keyword>
<feature type="compositionally biased region" description="Basic and acidic residues" evidence="9">
    <location>
        <begin position="269"/>
        <end position="282"/>
    </location>
</feature>
<dbReference type="GO" id="GO:0008143">
    <property type="term" value="F:poly(A) binding"/>
    <property type="evidence" value="ECO:0007669"/>
    <property type="project" value="InterPro"/>
</dbReference>
<reference evidence="11" key="1">
    <citation type="journal article" date="2006" name="Nature">
        <title>Proteorhodopsin lateral gene transfer between marine planktonic Bacteria and Archaea.</title>
        <authorList>
            <person name="Frigaard N.U."/>
            <person name="Martinez A."/>
            <person name="Mincer T.J."/>
            <person name="DeLong E.F."/>
        </authorList>
    </citation>
    <scope>NUCLEOTIDE SEQUENCE</scope>
</reference>
<keyword evidence="1" id="KW-0240">DNA-directed RNA polymerase</keyword>
<dbReference type="PANTHER" id="PTHR30313">
    <property type="entry name" value="DNA PRIMASE"/>
    <property type="match status" value="1"/>
</dbReference>
<keyword evidence="2" id="KW-0639">Primosome</keyword>
<evidence type="ECO:0000256" key="8">
    <source>
        <dbReference type="ARBA" id="ARBA00023163"/>
    </source>
</evidence>
<protein>
    <submittedName>
        <fullName evidence="11">DnaG primase-like protein</fullName>
    </submittedName>
</protein>
<feature type="domain" description="Toprim" evidence="10">
    <location>
        <begin position="163"/>
        <end position="239"/>
    </location>
</feature>
<keyword evidence="3" id="KW-0808">Transferase</keyword>
<dbReference type="SUPFAM" id="SSF56731">
    <property type="entry name" value="DNA primase core"/>
    <property type="match status" value="1"/>
</dbReference>
<keyword evidence="4" id="KW-0548">Nucleotidyltransferase</keyword>
<dbReference type="InterPro" id="IPR050219">
    <property type="entry name" value="DnaG_primase"/>
</dbReference>
<dbReference type="GO" id="GO:0000428">
    <property type="term" value="C:DNA-directed RNA polymerase complex"/>
    <property type="evidence" value="ECO:0007669"/>
    <property type="project" value="UniProtKB-KW"/>
</dbReference>
<dbReference type="CDD" id="cd01029">
    <property type="entry name" value="TOPRIM_primases"/>
    <property type="match status" value="1"/>
</dbReference>
<evidence type="ECO:0000256" key="9">
    <source>
        <dbReference type="SAM" id="MobiDB-lite"/>
    </source>
</evidence>
<dbReference type="PANTHER" id="PTHR30313:SF2">
    <property type="entry name" value="DNA PRIMASE"/>
    <property type="match status" value="1"/>
</dbReference>
<dbReference type="NCBIfam" id="NF003108">
    <property type="entry name" value="PRK04031.1-1"/>
    <property type="match status" value="1"/>
</dbReference>
<feature type="region of interest" description="Disordered" evidence="9">
    <location>
        <begin position="267"/>
        <end position="287"/>
    </location>
</feature>
<keyword evidence="8" id="KW-0804">Transcription</keyword>
<evidence type="ECO:0000256" key="7">
    <source>
        <dbReference type="ARBA" id="ARBA00022842"/>
    </source>
</evidence>
<dbReference type="InterPro" id="IPR006171">
    <property type="entry name" value="TOPRIM_dom"/>
</dbReference>
<feature type="region of interest" description="Disordered" evidence="9">
    <location>
        <begin position="376"/>
        <end position="395"/>
    </location>
</feature>
<evidence type="ECO:0000256" key="5">
    <source>
        <dbReference type="ARBA" id="ARBA00022705"/>
    </source>
</evidence>
<accession>Q2Q0C2</accession>
<dbReference type="PROSITE" id="PS50880">
    <property type="entry name" value="TOPRIM"/>
    <property type="match status" value="1"/>
</dbReference>
<keyword evidence="7" id="KW-0460">Magnesium</keyword>
<keyword evidence="5" id="KW-0235">DNA replication</keyword>
<feature type="compositionally biased region" description="Basic and acidic residues" evidence="9">
    <location>
        <begin position="378"/>
        <end position="395"/>
    </location>
</feature>
<evidence type="ECO:0000256" key="3">
    <source>
        <dbReference type="ARBA" id="ARBA00022679"/>
    </source>
</evidence>
<organism evidence="11">
    <name type="scientific">uncultured organism HF10_3D09</name>
    <dbReference type="NCBI Taxonomy" id="357603"/>
    <lineage>
        <taxon>unclassified sequences</taxon>
        <taxon>environmental samples</taxon>
    </lineage>
</organism>
<evidence type="ECO:0000256" key="4">
    <source>
        <dbReference type="ARBA" id="ARBA00022695"/>
    </source>
</evidence>
<evidence type="ECO:0000256" key="2">
    <source>
        <dbReference type="ARBA" id="ARBA00022515"/>
    </source>
</evidence>
<sequence length="395" mass="42346">MKYMIKADIKVNGTVQRKDIIGAIMGQTEGLLGDDLELRKLQRTARVGHVDVEMETKGGKVHGMILIPSSMDNVETAIIGSALETIDRIGPCQAKISVIEISDVRATKRTAVVDRAKELLLALVNSGEAASKTVVEEVRSVLTVGTATNFHGLTCGPNVQSSDSLIIVEGRNDVINLLNCGVKNAISADGAGNIKQELVDLANAKQSVTLAIDGDRGGEMLFRQLHAILKVDFVAQAPVGQEWELLPQKTITKTLSMKVDASKFAKTMKAQDKEDEEKHGGSNDEWVEDMSEVYESEIAPAEIQEMFDHQDGLGKNKAMFILSDGTVSEEMGAGSIAKSAAGTEGVQALIINGPISDRIQEIASEASISTVVGTKPGKGFDAKSDAKSWFSETHR</sequence>
<evidence type="ECO:0000256" key="1">
    <source>
        <dbReference type="ARBA" id="ARBA00022478"/>
    </source>
</evidence>
<dbReference type="GO" id="GO:0003899">
    <property type="term" value="F:DNA-directed RNA polymerase activity"/>
    <property type="evidence" value="ECO:0007669"/>
    <property type="project" value="InterPro"/>
</dbReference>
<dbReference type="HAMAP" id="MF_00007">
    <property type="entry name" value="DNA_primase_DnaG_arc"/>
    <property type="match status" value="1"/>
</dbReference>
<dbReference type="GO" id="GO:0046872">
    <property type="term" value="F:metal ion binding"/>
    <property type="evidence" value="ECO:0007669"/>
    <property type="project" value="UniProtKB-KW"/>
</dbReference>
<dbReference type="InterPro" id="IPR020607">
    <property type="entry name" value="Primase_DnaG_arc"/>
</dbReference>
<dbReference type="EMBL" id="DQ257435">
    <property type="protein sequence ID" value="ABB83008.1"/>
    <property type="molecule type" value="Genomic_DNA"/>
</dbReference>
<dbReference type="SMART" id="SM00493">
    <property type="entry name" value="TOPRIM"/>
    <property type="match status" value="1"/>
</dbReference>
<name>Q2Q0C2_9ZZZZ</name>
<evidence type="ECO:0000259" key="10">
    <source>
        <dbReference type="PROSITE" id="PS50880"/>
    </source>
</evidence>
<dbReference type="InterPro" id="IPR034154">
    <property type="entry name" value="TOPRIM_DnaG/twinkle"/>
</dbReference>
<evidence type="ECO:0000313" key="11">
    <source>
        <dbReference type="EMBL" id="ABB83008.1"/>
    </source>
</evidence>